<sequence length="195" mass="21982">MSLVKDWVSHCFRSLTPADPGFFFMMGWSLWEQRNGLLWNNKSSCPSLVGRFAHNKLLEYLQVNRPGGTPYSNQDQVQRWTKPPMRHLKINVDGRAWKFDNIFSALQSEASAREGVVLAVERGLTNICFESDSLQIVTALGCSSLDRFFIGPILEDSKFLLLQIIGEGFAHVDRTANEAAHRTARFALHLGTPIS</sequence>
<proteinExistence type="predicted"/>
<dbReference type="GO" id="GO:0004523">
    <property type="term" value="F:RNA-DNA hybrid ribonuclease activity"/>
    <property type="evidence" value="ECO:0007669"/>
    <property type="project" value="InterPro"/>
</dbReference>
<dbReference type="InParanoid" id="A0A5E4FUT5"/>
<evidence type="ECO:0000259" key="1">
    <source>
        <dbReference type="Pfam" id="PF13456"/>
    </source>
</evidence>
<dbReference type="CDD" id="cd06222">
    <property type="entry name" value="RNase_H_like"/>
    <property type="match status" value="1"/>
</dbReference>
<dbReference type="Proteomes" id="UP000327085">
    <property type="component" value="Chromosome 6"/>
</dbReference>
<accession>A0A5E4FUT5</accession>
<feature type="domain" description="RNase H type-1" evidence="1">
    <location>
        <begin position="98"/>
        <end position="187"/>
    </location>
</feature>
<organism evidence="2 3">
    <name type="scientific">Prunus dulcis</name>
    <name type="common">Almond</name>
    <name type="synonym">Amygdalus dulcis</name>
    <dbReference type="NCBI Taxonomy" id="3755"/>
    <lineage>
        <taxon>Eukaryota</taxon>
        <taxon>Viridiplantae</taxon>
        <taxon>Streptophyta</taxon>
        <taxon>Embryophyta</taxon>
        <taxon>Tracheophyta</taxon>
        <taxon>Spermatophyta</taxon>
        <taxon>Magnoliopsida</taxon>
        <taxon>eudicotyledons</taxon>
        <taxon>Gunneridae</taxon>
        <taxon>Pentapetalae</taxon>
        <taxon>rosids</taxon>
        <taxon>fabids</taxon>
        <taxon>Rosales</taxon>
        <taxon>Rosaceae</taxon>
        <taxon>Amygdaloideae</taxon>
        <taxon>Amygdaleae</taxon>
        <taxon>Prunus</taxon>
    </lineage>
</organism>
<evidence type="ECO:0000313" key="3">
    <source>
        <dbReference type="Proteomes" id="UP000327085"/>
    </source>
</evidence>
<dbReference type="AlphaFoldDB" id="A0A5E4FUT5"/>
<dbReference type="PANTHER" id="PTHR47074">
    <property type="entry name" value="BNAC02G40300D PROTEIN"/>
    <property type="match status" value="1"/>
</dbReference>
<dbReference type="PANTHER" id="PTHR47074:SF79">
    <property type="entry name" value="PUTATIVE-RELATED"/>
    <property type="match status" value="1"/>
</dbReference>
<evidence type="ECO:0000313" key="2">
    <source>
        <dbReference type="EMBL" id="VVA31226.1"/>
    </source>
</evidence>
<name>A0A5E4FUT5_PRUDU</name>
<dbReference type="InterPro" id="IPR044730">
    <property type="entry name" value="RNase_H-like_dom_plant"/>
</dbReference>
<dbReference type="InterPro" id="IPR002156">
    <property type="entry name" value="RNaseH_domain"/>
</dbReference>
<dbReference type="InterPro" id="IPR052929">
    <property type="entry name" value="RNase_H-like_EbsB-rel"/>
</dbReference>
<dbReference type="Pfam" id="PF13456">
    <property type="entry name" value="RVT_3"/>
    <property type="match status" value="1"/>
</dbReference>
<dbReference type="EMBL" id="CABIKO010000209">
    <property type="protein sequence ID" value="VVA31226.1"/>
    <property type="molecule type" value="Genomic_DNA"/>
</dbReference>
<reference evidence="3" key="1">
    <citation type="journal article" date="2020" name="Plant J.">
        <title>Transposons played a major role in the diversification between the closely related almond and peach genomes: results from the almond genome sequence.</title>
        <authorList>
            <person name="Alioto T."/>
            <person name="Alexiou K.G."/>
            <person name="Bardil A."/>
            <person name="Barteri F."/>
            <person name="Castanera R."/>
            <person name="Cruz F."/>
            <person name="Dhingra A."/>
            <person name="Duval H."/>
            <person name="Fernandez I Marti A."/>
            <person name="Frias L."/>
            <person name="Galan B."/>
            <person name="Garcia J.L."/>
            <person name="Howad W."/>
            <person name="Gomez-Garrido J."/>
            <person name="Gut M."/>
            <person name="Julca I."/>
            <person name="Morata J."/>
            <person name="Puigdomenech P."/>
            <person name="Ribeca P."/>
            <person name="Rubio Cabetas M.J."/>
            <person name="Vlasova A."/>
            <person name="Wirthensohn M."/>
            <person name="Garcia-Mas J."/>
            <person name="Gabaldon T."/>
            <person name="Casacuberta J.M."/>
            <person name="Arus P."/>
        </authorList>
    </citation>
    <scope>NUCLEOTIDE SEQUENCE [LARGE SCALE GENOMIC DNA]</scope>
    <source>
        <strain evidence="3">cv. Texas</strain>
    </source>
</reference>
<dbReference type="Gramene" id="VVA31226">
    <property type="protein sequence ID" value="VVA31226"/>
    <property type="gene ID" value="Prudul26B013535"/>
</dbReference>
<gene>
    <name evidence="2" type="ORF">ALMOND_2B013535</name>
</gene>
<dbReference type="OMA" id="KEPHISI"/>
<protein>
    <submittedName>
        <fullName evidence="2">PREDICTED: TSUD_398900 partial</fullName>
    </submittedName>
</protein>
<dbReference type="GO" id="GO:0003676">
    <property type="term" value="F:nucleic acid binding"/>
    <property type="evidence" value="ECO:0007669"/>
    <property type="project" value="InterPro"/>
</dbReference>